<dbReference type="Pfam" id="PF22725">
    <property type="entry name" value="GFO_IDH_MocA_C3"/>
    <property type="match status" value="1"/>
</dbReference>
<keyword evidence="1" id="KW-0560">Oxidoreductase</keyword>
<dbReference type="InterPro" id="IPR000683">
    <property type="entry name" value="Gfo/Idh/MocA-like_OxRdtase_N"/>
</dbReference>
<dbReference type="EMBL" id="JAROCB010000005">
    <property type="protein sequence ID" value="MDN4598986.1"/>
    <property type="molecule type" value="Genomic_DNA"/>
</dbReference>
<feature type="region of interest" description="Disordered" evidence="3">
    <location>
        <begin position="336"/>
        <end position="378"/>
    </location>
</feature>
<dbReference type="Gene3D" id="3.30.360.10">
    <property type="entry name" value="Dihydrodipicolinate Reductase, domain 2"/>
    <property type="match status" value="1"/>
</dbReference>
<evidence type="ECO:0000256" key="2">
    <source>
        <dbReference type="ARBA" id="ARBA00023027"/>
    </source>
</evidence>
<keyword evidence="7" id="KW-1185">Reference proteome</keyword>
<accession>A0ABT8J1M5</accession>
<comment type="caution">
    <text evidence="6">The sequence shown here is derived from an EMBL/GenBank/DDBJ whole genome shotgun (WGS) entry which is preliminary data.</text>
</comment>
<feature type="domain" description="GFO/IDH/MocA-like oxidoreductase" evidence="5">
    <location>
        <begin position="131"/>
        <end position="264"/>
    </location>
</feature>
<evidence type="ECO:0000313" key="7">
    <source>
        <dbReference type="Proteomes" id="UP001174210"/>
    </source>
</evidence>
<evidence type="ECO:0000313" key="6">
    <source>
        <dbReference type="EMBL" id="MDN4598986.1"/>
    </source>
</evidence>
<dbReference type="InterPro" id="IPR050463">
    <property type="entry name" value="Gfo/Idh/MocA_oxidrdct_glycsds"/>
</dbReference>
<feature type="compositionally biased region" description="Low complexity" evidence="3">
    <location>
        <begin position="355"/>
        <end position="378"/>
    </location>
</feature>
<feature type="region of interest" description="Disordered" evidence="3">
    <location>
        <begin position="280"/>
        <end position="299"/>
    </location>
</feature>
<dbReference type="SUPFAM" id="SSF55347">
    <property type="entry name" value="Glyceraldehyde-3-phosphate dehydrogenase-like, C-terminal domain"/>
    <property type="match status" value="1"/>
</dbReference>
<feature type="domain" description="Gfo/Idh/MocA-like oxidoreductase N-terminal" evidence="4">
    <location>
        <begin position="6"/>
        <end position="119"/>
    </location>
</feature>
<dbReference type="PANTHER" id="PTHR43818">
    <property type="entry name" value="BCDNA.GH03377"/>
    <property type="match status" value="1"/>
</dbReference>
<dbReference type="Proteomes" id="UP001174210">
    <property type="component" value="Unassembled WGS sequence"/>
</dbReference>
<dbReference type="RefSeq" id="WP_301220331.1">
    <property type="nucleotide sequence ID" value="NZ_JAROCB010000005.1"/>
</dbReference>
<evidence type="ECO:0000256" key="1">
    <source>
        <dbReference type="ARBA" id="ARBA00023002"/>
    </source>
</evidence>
<dbReference type="InterPro" id="IPR036291">
    <property type="entry name" value="NAD(P)-bd_dom_sf"/>
</dbReference>
<dbReference type="SUPFAM" id="SSF51735">
    <property type="entry name" value="NAD(P)-binding Rossmann-fold domains"/>
    <property type="match status" value="1"/>
</dbReference>
<organism evidence="6 7">
    <name type="scientific">Leifsonia virtsii</name>
    <dbReference type="NCBI Taxonomy" id="3035915"/>
    <lineage>
        <taxon>Bacteria</taxon>
        <taxon>Bacillati</taxon>
        <taxon>Actinomycetota</taxon>
        <taxon>Actinomycetes</taxon>
        <taxon>Micrococcales</taxon>
        <taxon>Microbacteriaceae</taxon>
        <taxon>Leifsonia</taxon>
    </lineage>
</organism>
<evidence type="ECO:0000256" key="3">
    <source>
        <dbReference type="SAM" id="MobiDB-lite"/>
    </source>
</evidence>
<protein>
    <submittedName>
        <fullName evidence="6">Gfo/Idh/MocA family oxidoreductase</fullName>
    </submittedName>
</protein>
<dbReference type="InterPro" id="IPR055170">
    <property type="entry name" value="GFO_IDH_MocA-like_dom"/>
</dbReference>
<keyword evidence="2" id="KW-0520">NAD</keyword>
<dbReference type="PANTHER" id="PTHR43818:SF11">
    <property type="entry name" value="BCDNA.GH03377"/>
    <property type="match status" value="1"/>
</dbReference>
<dbReference type="Pfam" id="PF01408">
    <property type="entry name" value="GFO_IDH_MocA"/>
    <property type="match status" value="1"/>
</dbReference>
<evidence type="ECO:0000259" key="5">
    <source>
        <dbReference type="Pfam" id="PF22725"/>
    </source>
</evidence>
<gene>
    <name evidence="6" type="ORF">P5G59_17680</name>
</gene>
<sequence length="378" mass="39585">MTATGVGIVGAGNISDEYLRSLATYPDIRVVAIADLDVERARAQAERYEVEAAPSVAALLARDDIEIVVNLTIPAAHAEVALAAIAAGKHVWGEKPLTLELAAAQQVLDAAEAAGVVVANAPDTILGEGIQHSQRLLLDGAIGEPRTLLTLMQGPGPDAWHPRPQFLFARGAGPLFDIGPYYVSTMIQLLGPIVSVEAIGQRPRSERVIGSGPDAGTRFPVEVDTHVSVLTRFASGVVGTSVYSFDSPRRRQAFEITGSEGVLEVPVSGFDGATRILAGDDRDHDWSESAPPGAHRERGVGVLELARALREGRPPRASGRLAFHALETMLAIEESARSGGPVAVRSSAPVVEPLPTDWDPTAQTTPAPAGTAPSGGAR</sequence>
<dbReference type="Gene3D" id="3.40.50.720">
    <property type="entry name" value="NAD(P)-binding Rossmann-like Domain"/>
    <property type="match status" value="1"/>
</dbReference>
<proteinExistence type="predicted"/>
<reference evidence="6" key="1">
    <citation type="submission" date="2023-03" db="EMBL/GenBank/DDBJ databases">
        <title>MT1 and MT2 Draft Genomes of Novel Species.</title>
        <authorList>
            <person name="Venkateswaran K."/>
        </authorList>
    </citation>
    <scope>NUCLEOTIDE SEQUENCE</scope>
    <source>
        <strain evidence="6">F6_8S_P_1A</strain>
    </source>
</reference>
<name>A0ABT8J1M5_9MICO</name>
<evidence type="ECO:0000259" key="4">
    <source>
        <dbReference type="Pfam" id="PF01408"/>
    </source>
</evidence>